<gene>
    <name evidence="1" type="ORF">Aconfl_05870</name>
</gene>
<keyword evidence="2" id="KW-1185">Reference proteome</keyword>
<dbReference type="GO" id="GO:0008483">
    <property type="term" value="F:transaminase activity"/>
    <property type="evidence" value="ECO:0007669"/>
    <property type="project" value="UniProtKB-KW"/>
</dbReference>
<protein>
    <submittedName>
        <fullName evidence="1">Aminotransferase class IV family protein</fullName>
    </submittedName>
</protein>
<sequence length="199" mass="23346">MYPLFETLCLLDGEIQHAEWHERRFVRFYLREFGQQPSYSLLDGLKIPKEFQKGKNRLRIRYHAQGTLAEFEPYHPAPLNRLRLIEAPQLDYSLKWTDRSALNQLKEQKGEADDVLILQKGFIRDTSYCNVVFFDGKDWLTPATPLLEGTARARLIAEGKIKPRELTLSDLPKMQGFRLVNALREFEEEETRGMENLVF</sequence>
<dbReference type="InterPro" id="IPR001544">
    <property type="entry name" value="Aminotrans_IV"/>
</dbReference>
<organism evidence="1 2">
    <name type="scientific">Algoriphagus confluentis</name>
    <dbReference type="NCBI Taxonomy" id="1697556"/>
    <lineage>
        <taxon>Bacteria</taxon>
        <taxon>Pseudomonadati</taxon>
        <taxon>Bacteroidota</taxon>
        <taxon>Cytophagia</taxon>
        <taxon>Cytophagales</taxon>
        <taxon>Cyclobacteriaceae</taxon>
        <taxon>Algoriphagus</taxon>
    </lineage>
</organism>
<reference evidence="1 2" key="1">
    <citation type="submission" date="2023-08" db="EMBL/GenBank/DDBJ databases">
        <title>Draft genome sequence of Algoriphagus confluentis.</title>
        <authorList>
            <person name="Takatani N."/>
            <person name="Hosokawa M."/>
            <person name="Sawabe T."/>
        </authorList>
    </citation>
    <scope>NUCLEOTIDE SEQUENCE [LARGE SCALE GENOMIC DNA]</scope>
    <source>
        <strain evidence="1 2">NBRC 111222</strain>
    </source>
</reference>
<proteinExistence type="predicted"/>
<dbReference type="InterPro" id="IPR043132">
    <property type="entry name" value="BCAT-like_C"/>
</dbReference>
<evidence type="ECO:0000313" key="1">
    <source>
        <dbReference type="EMBL" id="GMQ27944.1"/>
    </source>
</evidence>
<evidence type="ECO:0000313" key="2">
    <source>
        <dbReference type="Proteomes" id="UP001338309"/>
    </source>
</evidence>
<comment type="caution">
    <text evidence="1">The sequence shown here is derived from an EMBL/GenBank/DDBJ whole genome shotgun (WGS) entry which is preliminary data.</text>
</comment>
<dbReference type="Proteomes" id="UP001338309">
    <property type="component" value="Unassembled WGS sequence"/>
</dbReference>
<dbReference type="Pfam" id="PF01063">
    <property type="entry name" value="Aminotran_4"/>
    <property type="match status" value="1"/>
</dbReference>
<dbReference type="InterPro" id="IPR036038">
    <property type="entry name" value="Aminotransferase-like"/>
</dbReference>
<name>A0ABQ6PJ17_9BACT</name>
<dbReference type="EMBL" id="BTPD01000002">
    <property type="protein sequence ID" value="GMQ27944.1"/>
    <property type="molecule type" value="Genomic_DNA"/>
</dbReference>
<keyword evidence="1" id="KW-0032">Aminotransferase</keyword>
<accession>A0ABQ6PJ17</accession>
<dbReference type="Gene3D" id="3.30.470.10">
    <property type="match status" value="1"/>
</dbReference>
<dbReference type="RefSeq" id="WP_338222746.1">
    <property type="nucleotide sequence ID" value="NZ_BTPD01000002.1"/>
</dbReference>
<dbReference type="SUPFAM" id="SSF56752">
    <property type="entry name" value="D-aminoacid aminotransferase-like PLP-dependent enzymes"/>
    <property type="match status" value="1"/>
</dbReference>
<keyword evidence="1" id="KW-0808">Transferase</keyword>
<dbReference type="InterPro" id="IPR043131">
    <property type="entry name" value="BCAT-like_N"/>
</dbReference>
<dbReference type="Gene3D" id="3.20.10.10">
    <property type="entry name" value="D-amino Acid Aminotransferase, subunit A, domain 2"/>
    <property type="match status" value="1"/>
</dbReference>